<dbReference type="Gene3D" id="1.10.840.10">
    <property type="entry name" value="Ras guanine-nucleotide exchange factors catalytic domain"/>
    <property type="match status" value="1"/>
</dbReference>
<evidence type="ECO:0000313" key="9">
    <source>
        <dbReference type="EMBL" id="RDW23881.1"/>
    </source>
</evidence>
<dbReference type="Pfam" id="PF00618">
    <property type="entry name" value="RasGEF_N"/>
    <property type="match status" value="1"/>
</dbReference>
<dbReference type="InterPro" id="IPR011993">
    <property type="entry name" value="PH-like_dom_sf"/>
</dbReference>
<evidence type="ECO:0000259" key="7">
    <source>
        <dbReference type="PROSITE" id="PS50238"/>
    </source>
</evidence>
<feature type="domain" description="N-terminal Ras-GEF" evidence="6">
    <location>
        <begin position="887"/>
        <end position="1045"/>
    </location>
</feature>
<dbReference type="InterPro" id="IPR000651">
    <property type="entry name" value="Ras-like_Gua-exchang_fac_N"/>
</dbReference>
<feature type="region of interest" description="Disordered" evidence="3">
    <location>
        <begin position="1430"/>
        <end position="1452"/>
    </location>
</feature>
<feature type="compositionally biased region" description="Pro residues" evidence="3">
    <location>
        <begin position="13"/>
        <end position="26"/>
    </location>
</feature>
<feature type="region of interest" description="Disordered" evidence="3">
    <location>
        <begin position="1"/>
        <end position="45"/>
    </location>
</feature>
<feature type="region of interest" description="Disordered" evidence="3">
    <location>
        <begin position="467"/>
        <end position="486"/>
    </location>
</feature>
<dbReference type="InterPro" id="IPR001895">
    <property type="entry name" value="RASGEF_cat_dom"/>
</dbReference>
<feature type="region of interest" description="Disordered" evidence="3">
    <location>
        <begin position="102"/>
        <end position="135"/>
    </location>
</feature>
<evidence type="ECO:0000256" key="1">
    <source>
        <dbReference type="ARBA" id="ARBA00022468"/>
    </source>
</evidence>
<dbReference type="CDD" id="cd00159">
    <property type="entry name" value="RhoGAP"/>
    <property type="match status" value="1"/>
</dbReference>
<evidence type="ECO:0000256" key="3">
    <source>
        <dbReference type="SAM" id="MobiDB-lite"/>
    </source>
</evidence>
<dbReference type="Gene3D" id="1.20.870.10">
    <property type="entry name" value="Son of sevenless (SoS) protein Chain: S domain 1"/>
    <property type="match status" value="1"/>
</dbReference>
<dbReference type="SMART" id="SM00229">
    <property type="entry name" value="RasGEFN"/>
    <property type="match status" value="1"/>
</dbReference>
<evidence type="ECO:0000313" key="11">
    <source>
        <dbReference type="Proteomes" id="UP000256601"/>
    </source>
</evidence>
<dbReference type="EMBL" id="CP017558">
    <property type="protein sequence ID" value="AOW07983.1"/>
    <property type="molecule type" value="Genomic_DNA"/>
</dbReference>
<dbReference type="GO" id="GO:0007264">
    <property type="term" value="P:small GTPase-mediated signal transduction"/>
    <property type="evidence" value="ECO:0007669"/>
    <property type="project" value="InterPro"/>
</dbReference>
<feature type="compositionally biased region" description="Low complexity" evidence="3">
    <location>
        <begin position="468"/>
        <end position="486"/>
    </location>
</feature>
<dbReference type="Gene3D" id="2.30.29.30">
    <property type="entry name" value="Pleckstrin-homology domain (PH domain)/Phosphotyrosine-binding domain (PTB)"/>
    <property type="match status" value="1"/>
</dbReference>
<dbReference type="CDD" id="cd06224">
    <property type="entry name" value="REM"/>
    <property type="match status" value="1"/>
</dbReference>
<organism evidence="8 10">
    <name type="scientific">Yarrowia lipolytica</name>
    <name type="common">Candida lipolytica</name>
    <dbReference type="NCBI Taxonomy" id="4952"/>
    <lineage>
        <taxon>Eukaryota</taxon>
        <taxon>Fungi</taxon>
        <taxon>Dikarya</taxon>
        <taxon>Ascomycota</taxon>
        <taxon>Saccharomycotina</taxon>
        <taxon>Dipodascomycetes</taxon>
        <taxon>Dipodascales</taxon>
        <taxon>Dipodascales incertae sedis</taxon>
        <taxon>Yarrowia</taxon>
    </lineage>
</organism>
<dbReference type="InterPro" id="IPR008936">
    <property type="entry name" value="Rho_GTPase_activation_prot"/>
</dbReference>
<feature type="region of interest" description="Disordered" evidence="3">
    <location>
        <begin position="1787"/>
        <end position="1826"/>
    </location>
</feature>
<dbReference type="PANTHER" id="PTHR23176">
    <property type="entry name" value="RHO/RAC/CDC GTPASE-ACTIVATING PROTEIN"/>
    <property type="match status" value="1"/>
</dbReference>
<sequence>MGWGKKSSSSAVPKPPAQPPKSPAKPPSSSASQPSSRDPAIVPRADCKKNYYYQQMLHRQLNDDGSTDNLATRNSFSSSENKTIREDIRMGDQEVLRDIRELKSAGSNVRRSRSPQLRPPSVHQRLPSDDSMSNSTDYYVEPLNSPLPSISTSDTSLTASTAFSRDHPSVVNSKAAVASVKSAKSDISMRSTSKSVERNPFTGVITTKHDMEHEGWLNNSLTPGAQWRLSRGVVRNGQLLVYKPPSDLSNRFLDPDAPRTQPSSTHTAISAPFNAAPVSDGMLSHASAEPHPSLELDSSGTRIMGGTVEAVCHQLLFGDDDLLAESIVYVLPLFTDVVYALDKMCEYIIGPVRDSRSSLARYQERAVARAAMAVRKIQDDFSGMLLETSICSALLKLIDGIGALSDQVSTDLKVSVFKKQRHMGDLLTPSREGTLWSVQPKLPESVNERLQSFLVFTEQQNQLGAMQSSSASSSSSHSSQFGSSSSPQTFPPDLFLDTSIDLLASQVYYFHLQFSGAWSPASDMSLLFGGRWNYWRHNPLIFDSLSVHFLGGVLLEHLFSGSGAVSSAYRGKLLSHWISLGNALKNCGDMVGWLGIAGVVCSPPVLRLRDSWGFVSTEIKDSVTKEWAPVVFDLERRLRVTDMSRKSTYHVLAPQGIGQSYPKERVVPFFGDLCVRYEDGSSFRQCESRLNRIRTAFERWQTYLDQVPQIDTFDSAAEPISALQRMLYYLLNRHSQGNIPFHVSNKEPISALLKMSLQCEPSSSGRYLPHFYNQQLPLLMGSFVPTVFTDVTPSYRLFSKTDLLTFAGFGSPTKRSGTGISSPLRSLPSGTSGTEVDQFARRYVSQFSTQHPLICSLRDIMNVGSSMIQGDDVLLKVVSEGPEGSDPTVVVKAASLDRLIDILILGVGHFAPRVKMDMDLYTLTFFATFRSFCSPTQLLDAFRRRFVGAQSGSTSLTMPRTFDQKFPDWDSTHIPEKQPDYRLMAQIQIGILEACFLWVSQYFIDFVNEYAVRELFLDFLATLEVEISRWGSVVFNSEDIVLYRESLEGLHKKLRKLFIKKSYRPVSAPPKIPYFGPSSKYIQMPINCGISDVESWISEVDLMAAHIFALVPLKDWMSLYETLEVQGVEPLGFFAFRTPSMATEDEVIVQSVYTYFETLFRDKPEDRVLLNLPFAVQELLRLHNNFVSYLTAQLTDLSIRPEIRVARMETLLKGIGICRRRMKAARVFEMSPMADPEEGPPPLSPSVAPAIPSFVEVALAAAAIRPESRLFTGSWFAAAKECGSSTADSLESIIPYVDGQLQNKPLTPCVGWLIERMLEASCHVPNMCVETPKLINFDKRRYAYNLVGNVCDIRPLDEQQDMNLPEQTKRMSFLINLSKASFAIDRKVTKEHAAREAKAYGKSKNRVFTHCVGAELEKIKRDVRQREVLDRKRQHAVRAPTSSSNSEKRGKSRLGGFLKAVRPISMALGSSWTPPQSQEASGINPLDLPTFSVDKVKPFRSIPLGHSDIFPVHALSKSMFKIVDSSGEYSFQAASEADSEIWLKALTRAKNSAPQTSQSTRQMGRVFGVPVAVVCEREQAAIPYICEVLLNEIEARGLDEVGLYRISGSLNNVNALKQAFDNGERPDMNDDRWYDVNTLAGCFKLYLREMPEPLLPLELLPDFVSSTTGPQPDLAGLRAAADRMPAPNLNLLRRLVQHLSLVTTHGEQNRMHAVNLAIVFSMSLLPPNASANVSTDLSSMQTVLKLLIIHCDGVFGSLDGGSTTVVDGASTPSSGQLEAPDMASLTLSESKSTSTVDSLEMMQAPTSRRRQPAGQNPNRRFSVLNEGTNFSDLAHQFGSQESLH</sequence>
<accession>A0A1D8NQS3</accession>
<dbReference type="InterPro" id="IPR023578">
    <property type="entry name" value="Ras_GEF_dom_sf"/>
</dbReference>
<dbReference type="GO" id="GO:0005938">
    <property type="term" value="C:cell cortex"/>
    <property type="evidence" value="ECO:0007669"/>
    <property type="project" value="UniProtKB-ARBA"/>
</dbReference>
<dbReference type="InterPro" id="IPR036964">
    <property type="entry name" value="RASGEF_cat_dom_sf"/>
</dbReference>
<feature type="compositionally biased region" description="Low complexity" evidence="3">
    <location>
        <begin position="1"/>
        <end position="12"/>
    </location>
</feature>
<evidence type="ECO:0000259" key="4">
    <source>
        <dbReference type="PROSITE" id="PS50003"/>
    </source>
</evidence>
<feature type="compositionally biased region" description="Low complexity" evidence="3">
    <location>
        <begin position="27"/>
        <end position="36"/>
    </location>
</feature>
<dbReference type="GO" id="GO:0005933">
    <property type="term" value="C:cellular bud"/>
    <property type="evidence" value="ECO:0007669"/>
    <property type="project" value="UniProtKB-ARBA"/>
</dbReference>
<dbReference type="VEuPathDB" id="FungiDB:YALI1_F39665g"/>
<dbReference type="SMART" id="SM00147">
    <property type="entry name" value="RasGEF"/>
    <property type="match status" value="1"/>
</dbReference>
<dbReference type="OrthoDB" id="79452at2759"/>
<dbReference type="SUPFAM" id="SSF48366">
    <property type="entry name" value="Ras GEF"/>
    <property type="match status" value="2"/>
</dbReference>
<name>A0A1D8NQS3_YARLL</name>
<dbReference type="GO" id="GO:0005096">
    <property type="term" value="F:GTPase activator activity"/>
    <property type="evidence" value="ECO:0007669"/>
    <property type="project" value="UniProtKB-KW"/>
</dbReference>
<dbReference type="eggNOG" id="KOG1450">
    <property type="taxonomic scope" value="Eukaryota"/>
</dbReference>
<feature type="compositionally biased region" description="Polar residues" evidence="3">
    <location>
        <begin position="1813"/>
        <end position="1826"/>
    </location>
</feature>
<evidence type="ECO:0000256" key="2">
    <source>
        <dbReference type="PROSITE-ProRule" id="PRU00168"/>
    </source>
</evidence>
<dbReference type="KEGG" id="yli:2908125"/>
<feature type="compositionally biased region" description="Polar residues" evidence="3">
    <location>
        <begin position="63"/>
        <end position="81"/>
    </location>
</feature>
<dbReference type="PROSITE" id="PS50009">
    <property type="entry name" value="RASGEF_CAT"/>
    <property type="match status" value="1"/>
</dbReference>
<keyword evidence="1" id="KW-0343">GTPase activation</keyword>
<evidence type="ECO:0000313" key="10">
    <source>
        <dbReference type="Proteomes" id="UP000182444"/>
    </source>
</evidence>
<evidence type="ECO:0000313" key="8">
    <source>
        <dbReference type="EMBL" id="AOW07983.1"/>
    </source>
</evidence>
<dbReference type="Proteomes" id="UP000256601">
    <property type="component" value="Unassembled WGS sequence"/>
</dbReference>
<dbReference type="InterPro" id="IPR000198">
    <property type="entry name" value="RhoGAP_dom"/>
</dbReference>
<dbReference type="GeneID" id="2908125"/>
<dbReference type="SMART" id="SM00324">
    <property type="entry name" value="RhoGAP"/>
    <property type="match status" value="1"/>
</dbReference>
<proteinExistence type="predicted"/>
<feature type="domain" description="PH" evidence="4">
    <location>
        <begin position="1520"/>
        <end position="1551"/>
    </location>
</feature>
<dbReference type="Pfam" id="PF00617">
    <property type="entry name" value="RasGEF"/>
    <property type="match status" value="1"/>
</dbReference>
<gene>
    <name evidence="9" type="ORF">B0I71DRAFT_135228</name>
    <name evidence="8" type="ORF">YALI1_F39665g</name>
</gene>
<evidence type="ECO:0000259" key="6">
    <source>
        <dbReference type="PROSITE" id="PS50212"/>
    </source>
</evidence>
<feature type="region of interest" description="Disordered" evidence="3">
    <location>
        <begin position="60"/>
        <end position="89"/>
    </location>
</feature>
<dbReference type="InterPro" id="IPR050729">
    <property type="entry name" value="Rho-GAP"/>
</dbReference>
<dbReference type="RefSeq" id="XP_506119.2">
    <property type="nucleotide sequence ID" value="XM_506119.2"/>
</dbReference>
<dbReference type="PROSITE" id="PS50003">
    <property type="entry name" value="PH_DOMAIN"/>
    <property type="match status" value="1"/>
</dbReference>
<keyword evidence="2" id="KW-0344">Guanine-nucleotide releasing factor</keyword>
<reference evidence="9 11" key="2">
    <citation type="submission" date="2018-07" db="EMBL/GenBank/DDBJ databases">
        <title>Draft Genome Assemblies for Five Robust Yarrowia lipolytica Strains Exhibiting High Lipid Production and Pentose Sugar Utilization and Sugar Alcohol Secretion from Undetoxified Lignocellulosic Biomass Hydrolysates.</title>
        <authorList>
            <consortium name="DOE Joint Genome Institute"/>
            <person name="Walker C."/>
            <person name="Ryu S."/>
            <person name="Na H."/>
            <person name="Zane M."/>
            <person name="LaButti K."/>
            <person name="Lipzen A."/>
            <person name="Haridas S."/>
            <person name="Barry K."/>
            <person name="Grigoriev I.V."/>
            <person name="Quarterman J."/>
            <person name="Slininger P."/>
            <person name="Dien B."/>
            <person name="Trinh C.T."/>
        </authorList>
    </citation>
    <scope>NUCLEOTIDE SEQUENCE [LARGE SCALE GENOMIC DNA]</scope>
    <source>
        <strain evidence="9 11">YB392</strain>
    </source>
</reference>
<dbReference type="EMBL" id="KZ859060">
    <property type="protein sequence ID" value="RDW23881.1"/>
    <property type="molecule type" value="Genomic_DNA"/>
</dbReference>
<protein>
    <submittedName>
        <fullName evidence="8">Uncharacterized protein</fullName>
    </submittedName>
</protein>
<feature type="domain" description="Rho-GAP" evidence="7">
    <location>
        <begin position="1569"/>
        <end position="1755"/>
    </location>
</feature>
<dbReference type="PANTHER" id="PTHR23176:SF96">
    <property type="entry name" value="GTPASE-ACTIVATING PROTEIN BEM2_IPL2"/>
    <property type="match status" value="1"/>
</dbReference>
<dbReference type="InterPro" id="IPR001849">
    <property type="entry name" value="PH_domain"/>
</dbReference>
<dbReference type="GO" id="GO:0005085">
    <property type="term" value="F:guanyl-nucleotide exchange factor activity"/>
    <property type="evidence" value="ECO:0007669"/>
    <property type="project" value="UniProtKB-KW"/>
</dbReference>
<dbReference type="SUPFAM" id="SSF48350">
    <property type="entry name" value="GTPase activation domain, GAP"/>
    <property type="match status" value="1"/>
</dbReference>
<dbReference type="PROSITE" id="PS50212">
    <property type="entry name" value="RASGEF_NTER"/>
    <property type="match status" value="1"/>
</dbReference>
<dbReference type="SUPFAM" id="SSF50729">
    <property type="entry name" value="PH domain-like"/>
    <property type="match status" value="1"/>
</dbReference>
<dbReference type="Gene3D" id="1.10.555.10">
    <property type="entry name" value="Rho GTPase activation protein"/>
    <property type="match status" value="1"/>
</dbReference>
<reference evidence="8 10" key="1">
    <citation type="journal article" date="2016" name="PLoS ONE">
        <title>Sequence Assembly of Yarrowia lipolytica Strain W29/CLIB89 Shows Transposable Element Diversity.</title>
        <authorList>
            <person name="Magnan C."/>
            <person name="Yu J."/>
            <person name="Chang I."/>
            <person name="Jahn E."/>
            <person name="Kanomata Y."/>
            <person name="Wu J."/>
            <person name="Zeller M."/>
            <person name="Oakes M."/>
            <person name="Baldi P."/>
            <person name="Sandmeyer S."/>
        </authorList>
    </citation>
    <scope>NUCLEOTIDE SEQUENCE [LARGE SCALE GENOMIC DNA]</scope>
    <source>
        <strain evidence="8">CLIB89</strain>
        <strain evidence="10">CLIB89(W29)</strain>
    </source>
</reference>
<feature type="domain" description="Ras-GEF" evidence="5">
    <location>
        <begin position="499"/>
        <end position="762"/>
    </location>
</feature>
<dbReference type="VEuPathDB" id="FungiDB:YALI0_F32043g"/>
<dbReference type="Proteomes" id="UP000182444">
    <property type="component" value="Chromosome 1F"/>
</dbReference>
<dbReference type="PROSITE" id="PS50238">
    <property type="entry name" value="RHOGAP"/>
    <property type="match status" value="1"/>
</dbReference>
<evidence type="ECO:0000259" key="5">
    <source>
        <dbReference type="PROSITE" id="PS50009"/>
    </source>
</evidence>
<dbReference type="OMA" id="TLEDDRW"/>
<dbReference type="Pfam" id="PF00620">
    <property type="entry name" value="RhoGAP"/>
    <property type="match status" value="1"/>
</dbReference>